<evidence type="ECO:0000256" key="1">
    <source>
        <dbReference type="SAM" id="MobiDB-lite"/>
    </source>
</evidence>
<gene>
    <name evidence="3" type="ORF">MELLADRAFT_103969</name>
</gene>
<dbReference type="AlphaFoldDB" id="F4RD60"/>
<dbReference type="EMBL" id="GL883096">
    <property type="protein sequence ID" value="EGG09874.1"/>
    <property type="molecule type" value="Genomic_DNA"/>
</dbReference>
<name>F4RD60_MELLP</name>
<accession>F4RD60</accession>
<keyword evidence="2" id="KW-0732">Signal</keyword>
<dbReference type="HOGENOM" id="CLU_1161382_0_0_1"/>
<dbReference type="VEuPathDB" id="FungiDB:MELLADRAFT_103969"/>
<feature type="signal peptide" evidence="2">
    <location>
        <begin position="1"/>
        <end position="18"/>
    </location>
</feature>
<dbReference type="RefSeq" id="XP_007406928.1">
    <property type="nucleotide sequence ID" value="XM_007406866.1"/>
</dbReference>
<dbReference type="GeneID" id="18922125"/>
<keyword evidence="4" id="KW-1185">Reference proteome</keyword>
<evidence type="ECO:0000313" key="4">
    <source>
        <dbReference type="Proteomes" id="UP000001072"/>
    </source>
</evidence>
<dbReference type="Proteomes" id="UP000001072">
    <property type="component" value="Unassembled WGS sequence"/>
</dbReference>
<evidence type="ECO:0000313" key="3">
    <source>
        <dbReference type="EMBL" id="EGG09874.1"/>
    </source>
</evidence>
<dbReference type="KEGG" id="mlr:MELLADRAFT_103969"/>
<organism evidence="4">
    <name type="scientific">Melampsora larici-populina (strain 98AG31 / pathotype 3-4-7)</name>
    <name type="common">Poplar leaf rust fungus</name>
    <dbReference type="NCBI Taxonomy" id="747676"/>
    <lineage>
        <taxon>Eukaryota</taxon>
        <taxon>Fungi</taxon>
        <taxon>Dikarya</taxon>
        <taxon>Basidiomycota</taxon>
        <taxon>Pucciniomycotina</taxon>
        <taxon>Pucciniomycetes</taxon>
        <taxon>Pucciniales</taxon>
        <taxon>Melampsoraceae</taxon>
        <taxon>Melampsora</taxon>
    </lineage>
</organism>
<dbReference type="InParanoid" id="F4RD60"/>
<evidence type="ECO:0000256" key="2">
    <source>
        <dbReference type="SAM" id="SignalP"/>
    </source>
</evidence>
<sequence length="239" mass="26286">MLFSTLFTTALCLAGVSAKTHSFARSLKPTRMADPYASLQARAVPDSHSPATRTVMPASNPQSKKTIGLTLKMHAILSQCRHNVAKHVDKIKHHCRKTESRQIILTSIMVELEAMLVIFHETVTQTKECSHTPTPSQTPTTTPRTINDVIEIVLQLIILVKITILEMLEFIDEESVRNQCGDVLHRLTSSVSEIIVAVNVNVQGSVTILSQIGAHALKSVQSFGFGFEAILEVVQTYSS</sequence>
<feature type="region of interest" description="Disordered" evidence="1">
    <location>
        <begin position="43"/>
        <end position="63"/>
    </location>
</feature>
<dbReference type="OrthoDB" id="2503560at2759"/>
<reference evidence="4" key="1">
    <citation type="journal article" date="2011" name="Proc. Natl. Acad. Sci. U.S.A.">
        <title>Obligate biotrophy features unraveled by the genomic analysis of rust fungi.</title>
        <authorList>
            <person name="Duplessis S."/>
            <person name="Cuomo C.A."/>
            <person name="Lin Y.-C."/>
            <person name="Aerts A."/>
            <person name="Tisserant E."/>
            <person name="Veneault-Fourrey C."/>
            <person name="Joly D.L."/>
            <person name="Hacquard S."/>
            <person name="Amselem J."/>
            <person name="Cantarel B.L."/>
            <person name="Chiu R."/>
            <person name="Coutinho P.M."/>
            <person name="Feau N."/>
            <person name="Field M."/>
            <person name="Frey P."/>
            <person name="Gelhaye E."/>
            <person name="Goldberg J."/>
            <person name="Grabherr M.G."/>
            <person name="Kodira C.D."/>
            <person name="Kohler A."/>
            <person name="Kuees U."/>
            <person name="Lindquist E.A."/>
            <person name="Lucas S.M."/>
            <person name="Mago R."/>
            <person name="Mauceli E."/>
            <person name="Morin E."/>
            <person name="Murat C."/>
            <person name="Pangilinan J.L."/>
            <person name="Park R."/>
            <person name="Pearson M."/>
            <person name="Quesneville H."/>
            <person name="Rouhier N."/>
            <person name="Sakthikumar S."/>
            <person name="Salamov A.A."/>
            <person name="Schmutz J."/>
            <person name="Selles B."/>
            <person name="Shapiro H."/>
            <person name="Tanguay P."/>
            <person name="Tuskan G.A."/>
            <person name="Henrissat B."/>
            <person name="Van de Peer Y."/>
            <person name="Rouze P."/>
            <person name="Ellis J.G."/>
            <person name="Dodds P.N."/>
            <person name="Schein J.E."/>
            <person name="Zhong S."/>
            <person name="Hamelin R.C."/>
            <person name="Grigoriev I.V."/>
            <person name="Szabo L.J."/>
            <person name="Martin F."/>
        </authorList>
    </citation>
    <scope>NUCLEOTIDE SEQUENCE [LARGE SCALE GENOMIC DNA]</scope>
    <source>
        <strain evidence="4">98AG31 / pathotype 3-4-7</strain>
    </source>
</reference>
<proteinExistence type="predicted"/>
<feature type="compositionally biased region" description="Polar residues" evidence="1">
    <location>
        <begin position="49"/>
        <end position="63"/>
    </location>
</feature>
<protein>
    <submittedName>
        <fullName evidence="3">Secreted protein</fullName>
    </submittedName>
</protein>
<feature type="chain" id="PRO_5003320726" evidence="2">
    <location>
        <begin position="19"/>
        <end position="239"/>
    </location>
</feature>